<dbReference type="SMART" id="SM00382">
    <property type="entry name" value="AAA"/>
    <property type="match status" value="1"/>
</dbReference>
<dbReference type="InterPro" id="IPR017871">
    <property type="entry name" value="ABC_transporter-like_CS"/>
</dbReference>
<dbReference type="InterPro" id="IPR003593">
    <property type="entry name" value="AAA+_ATPase"/>
</dbReference>
<dbReference type="CDD" id="cd03230">
    <property type="entry name" value="ABC_DR_subfamily_A"/>
    <property type="match status" value="1"/>
</dbReference>
<keyword evidence="2" id="KW-0547">Nucleotide-binding</keyword>
<gene>
    <name evidence="5" type="ORF">ACFQ4P_10800</name>
</gene>
<protein>
    <submittedName>
        <fullName evidence="5">ATP-binding cassette domain-containing protein</fullName>
    </submittedName>
</protein>
<dbReference type="SUPFAM" id="SSF52540">
    <property type="entry name" value="P-loop containing nucleoside triphosphate hydrolases"/>
    <property type="match status" value="1"/>
</dbReference>
<reference evidence="6" key="1">
    <citation type="journal article" date="2019" name="Int. J. Syst. Evol. Microbiol.">
        <title>The Global Catalogue of Microorganisms (GCM) 10K type strain sequencing project: providing services to taxonomists for standard genome sequencing and annotation.</title>
        <authorList>
            <consortium name="The Broad Institute Genomics Platform"/>
            <consortium name="The Broad Institute Genome Sequencing Center for Infectious Disease"/>
            <person name="Wu L."/>
            <person name="Ma J."/>
        </authorList>
    </citation>
    <scope>NUCLEOTIDE SEQUENCE [LARGE SCALE GENOMIC DNA]</scope>
    <source>
        <strain evidence="6">CCM 8980</strain>
    </source>
</reference>
<dbReference type="EMBL" id="JBHTOC010000016">
    <property type="protein sequence ID" value="MFD1430727.1"/>
    <property type="molecule type" value="Genomic_DNA"/>
</dbReference>
<comment type="caution">
    <text evidence="5">The sequence shown here is derived from an EMBL/GenBank/DDBJ whole genome shotgun (WGS) entry which is preliminary data.</text>
</comment>
<keyword evidence="6" id="KW-1185">Reference proteome</keyword>
<organism evidence="5 6">
    <name type="scientific">Lacticaseibacillus mingshuiensis</name>
    <dbReference type="NCBI Taxonomy" id="2799574"/>
    <lineage>
        <taxon>Bacteria</taxon>
        <taxon>Bacillati</taxon>
        <taxon>Bacillota</taxon>
        <taxon>Bacilli</taxon>
        <taxon>Lactobacillales</taxon>
        <taxon>Lactobacillaceae</taxon>
        <taxon>Lacticaseibacillus</taxon>
    </lineage>
</organism>
<dbReference type="RefSeq" id="WP_203627802.1">
    <property type="nucleotide sequence ID" value="NZ_BOLQ01000015.1"/>
</dbReference>
<evidence type="ECO:0000256" key="3">
    <source>
        <dbReference type="ARBA" id="ARBA00022840"/>
    </source>
</evidence>
<dbReference type="InterPro" id="IPR003439">
    <property type="entry name" value="ABC_transporter-like_ATP-bd"/>
</dbReference>
<dbReference type="PANTHER" id="PTHR42939">
    <property type="entry name" value="ABC TRANSPORTER ATP-BINDING PROTEIN ALBC-RELATED"/>
    <property type="match status" value="1"/>
</dbReference>
<dbReference type="InterPro" id="IPR051782">
    <property type="entry name" value="ABC_Transporter_VariousFunc"/>
</dbReference>
<evidence type="ECO:0000256" key="2">
    <source>
        <dbReference type="ARBA" id="ARBA00022741"/>
    </source>
</evidence>
<evidence type="ECO:0000313" key="5">
    <source>
        <dbReference type="EMBL" id="MFD1430727.1"/>
    </source>
</evidence>
<dbReference type="PROSITE" id="PS00211">
    <property type="entry name" value="ABC_TRANSPORTER_1"/>
    <property type="match status" value="1"/>
</dbReference>
<dbReference type="InterPro" id="IPR027417">
    <property type="entry name" value="P-loop_NTPase"/>
</dbReference>
<accession>A0ABW4CK02</accession>
<evidence type="ECO:0000259" key="4">
    <source>
        <dbReference type="PROSITE" id="PS50893"/>
    </source>
</evidence>
<dbReference type="Pfam" id="PF00005">
    <property type="entry name" value="ABC_tran"/>
    <property type="match status" value="1"/>
</dbReference>
<dbReference type="PROSITE" id="PS50893">
    <property type="entry name" value="ABC_TRANSPORTER_2"/>
    <property type="match status" value="1"/>
</dbReference>
<proteinExistence type="predicted"/>
<sequence>MLTLNDISLDFPTKKQVIDHLSLALDGGQIVGLVAPNGTGKTTLLRVILNELQPKEGSVTIDGLQYTSQANARRIHRKLCSFPVQDDLFNDLSGLAHLRYYCDSWGADRAKLPALIEELQMTNYVKNPVHTYSLGMRQRLCFAMVVASDAPIMLLDELMNGLDPVNVELVSKVLLRLKGQDKLLLMVSHLLPNLEAYADQVLFMQDGRFALTVLPKDARPQFLRVATGVLDEANEAKLRALGATEIGGALFIDSARVDEAAPLLKKADGSLLPFAIGPQSLVDHYHVVYGEG</sequence>
<evidence type="ECO:0000313" key="6">
    <source>
        <dbReference type="Proteomes" id="UP001597196"/>
    </source>
</evidence>
<name>A0ABW4CK02_9LACO</name>
<keyword evidence="3 5" id="KW-0067">ATP-binding</keyword>
<feature type="domain" description="ABC transporter" evidence="4">
    <location>
        <begin position="2"/>
        <end position="231"/>
    </location>
</feature>
<dbReference type="Gene3D" id="3.40.50.300">
    <property type="entry name" value="P-loop containing nucleotide triphosphate hydrolases"/>
    <property type="match status" value="1"/>
</dbReference>
<dbReference type="PANTHER" id="PTHR42939:SF1">
    <property type="entry name" value="ABC TRANSPORTER ATP-BINDING PROTEIN ALBC-RELATED"/>
    <property type="match status" value="1"/>
</dbReference>
<evidence type="ECO:0000256" key="1">
    <source>
        <dbReference type="ARBA" id="ARBA00022448"/>
    </source>
</evidence>
<dbReference type="Proteomes" id="UP001597196">
    <property type="component" value="Unassembled WGS sequence"/>
</dbReference>
<dbReference type="GO" id="GO:0005524">
    <property type="term" value="F:ATP binding"/>
    <property type="evidence" value="ECO:0007669"/>
    <property type="project" value="UniProtKB-KW"/>
</dbReference>
<keyword evidence="1" id="KW-0813">Transport</keyword>